<sequence length="94" mass="9866">MLGSLIASLEQSETATALIATLGVDGLAQRVEQAAAAATMESADYLSMTVLSFMETASDEHFVQLVGIMNQAEDPGLAAIRAILMKALPEARAR</sequence>
<dbReference type="EMBL" id="PVBR01000016">
    <property type="protein sequence ID" value="PRD41864.1"/>
    <property type="molecule type" value="Genomic_DNA"/>
</dbReference>
<dbReference type="RefSeq" id="WP_105743626.1">
    <property type="nucleotide sequence ID" value="NZ_PVBR01000016.1"/>
</dbReference>
<name>A0A2S9IMV5_9HYPH</name>
<accession>A0A2S9IMV5</accession>
<dbReference type="Proteomes" id="UP000239434">
    <property type="component" value="Unassembled WGS sequence"/>
</dbReference>
<proteinExistence type="predicted"/>
<protein>
    <submittedName>
        <fullName evidence="1">Uncharacterized protein</fullName>
    </submittedName>
</protein>
<organism evidence="1 2">
    <name type="scientific">Phyllobacterium phragmitis</name>
    <dbReference type="NCBI Taxonomy" id="2670329"/>
    <lineage>
        <taxon>Bacteria</taxon>
        <taxon>Pseudomonadati</taxon>
        <taxon>Pseudomonadota</taxon>
        <taxon>Alphaproteobacteria</taxon>
        <taxon>Hyphomicrobiales</taxon>
        <taxon>Phyllobacteriaceae</taxon>
        <taxon>Phyllobacterium</taxon>
    </lineage>
</organism>
<gene>
    <name evidence="1" type="ORF">C5748_19625</name>
</gene>
<dbReference type="AlphaFoldDB" id="A0A2S9IMV5"/>
<reference evidence="1 2" key="1">
    <citation type="submission" date="2018-02" db="EMBL/GenBank/DDBJ databases">
        <title>The draft genome of Phyllobacterium sp. 1N-3.</title>
        <authorList>
            <person name="Liu L."/>
            <person name="Li L."/>
            <person name="Zhang X."/>
            <person name="Wang T."/>
            <person name="Liang L."/>
        </authorList>
    </citation>
    <scope>NUCLEOTIDE SEQUENCE [LARGE SCALE GENOMIC DNA]</scope>
    <source>
        <strain evidence="1 2">1N-3</strain>
    </source>
</reference>
<comment type="caution">
    <text evidence="1">The sequence shown here is derived from an EMBL/GenBank/DDBJ whole genome shotgun (WGS) entry which is preliminary data.</text>
</comment>
<evidence type="ECO:0000313" key="2">
    <source>
        <dbReference type="Proteomes" id="UP000239434"/>
    </source>
</evidence>
<keyword evidence="2" id="KW-1185">Reference proteome</keyword>
<evidence type="ECO:0000313" key="1">
    <source>
        <dbReference type="EMBL" id="PRD41864.1"/>
    </source>
</evidence>